<feature type="compositionally biased region" description="Polar residues" evidence="6">
    <location>
        <begin position="87"/>
        <end position="98"/>
    </location>
</feature>
<evidence type="ECO:0000313" key="10">
    <source>
        <dbReference type="EMBL" id="KRN81906.1"/>
    </source>
</evidence>
<name>A0A0R2JXA3_9LACO</name>
<accession>A0A0R2JXA3</accession>
<dbReference type="Pfam" id="PF04024">
    <property type="entry name" value="PspC"/>
    <property type="match status" value="1"/>
</dbReference>
<dbReference type="Proteomes" id="UP000190935">
    <property type="component" value="Chromosome I"/>
</dbReference>
<dbReference type="PATRIC" id="fig|89059.3.peg.1834"/>
<gene>
    <name evidence="10" type="ORF">IV43_GL001720</name>
    <name evidence="9" type="ORF">K8V00_03950</name>
    <name evidence="11" type="ORF">LAC1533_0833</name>
</gene>
<evidence type="ECO:0000256" key="4">
    <source>
        <dbReference type="ARBA" id="ARBA00022989"/>
    </source>
</evidence>
<keyword evidence="3 7" id="KW-0812">Transmembrane</keyword>
<feature type="domain" description="Phage shock protein PspC N-terminal" evidence="8">
    <location>
        <begin position="3"/>
        <end position="67"/>
    </location>
</feature>
<dbReference type="AlphaFoldDB" id="A0A0R2JXA3"/>
<dbReference type="PANTHER" id="PTHR33885">
    <property type="entry name" value="PHAGE SHOCK PROTEIN C"/>
    <property type="match status" value="1"/>
</dbReference>
<feature type="compositionally biased region" description="Basic and acidic residues" evidence="6">
    <location>
        <begin position="101"/>
        <end position="111"/>
    </location>
</feature>
<sequence>MKKKIRRSSSDRFLAGVCGGIAEYFDIQSKYVRIGYLIFTLICSLIPRLAILPVGIYLILYLAIPQETAGGTWSSFFHNVDPGAKMRNNSHSTQSQTGRKVLHDAHERKSN</sequence>
<dbReference type="InterPro" id="IPR052027">
    <property type="entry name" value="PspC"/>
</dbReference>
<reference evidence="9" key="4">
    <citation type="journal article" date="2021" name="PeerJ">
        <title>Extensive microbial diversity within the chicken gut microbiome revealed by metagenomics and culture.</title>
        <authorList>
            <person name="Gilroy R."/>
            <person name="Ravi A."/>
            <person name="Getino M."/>
            <person name="Pursley I."/>
            <person name="Horton D.L."/>
            <person name="Alikhan N.F."/>
            <person name="Baker D."/>
            <person name="Gharbi K."/>
            <person name="Hall N."/>
            <person name="Watson M."/>
            <person name="Adriaenssens E.M."/>
            <person name="Foster-Nyarko E."/>
            <person name="Jarju S."/>
            <person name="Secka A."/>
            <person name="Antonio M."/>
            <person name="Oren A."/>
            <person name="Chaudhuri R.R."/>
            <person name="La Ragione R."/>
            <person name="Hildebrand F."/>
            <person name="Pallen M.J."/>
        </authorList>
    </citation>
    <scope>NUCLEOTIDE SEQUENCE</scope>
    <source>
        <strain evidence="9">CHK174-6876</strain>
    </source>
</reference>
<evidence type="ECO:0000313" key="12">
    <source>
        <dbReference type="Proteomes" id="UP000051491"/>
    </source>
</evidence>
<dbReference type="EMBL" id="JQBK01000058">
    <property type="protein sequence ID" value="KRN81906.1"/>
    <property type="molecule type" value="Genomic_DNA"/>
</dbReference>
<evidence type="ECO:0000259" key="8">
    <source>
        <dbReference type="Pfam" id="PF04024"/>
    </source>
</evidence>
<reference evidence="11" key="3">
    <citation type="submission" date="2016-11" db="EMBL/GenBank/DDBJ databases">
        <authorList>
            <person name="Jaros S."/>
            <person name="Januszkiewicz K."/>
            <person name="Wedrychowicz H."/>
        </authorList>
    </citation>
    <scope>NUCLEOTIDE SEQUENCE [LARGE SCALE GENOMIC DNA]</scope>
    <source>
        <strain evidence="11">ACA-DC 1533</strain>
    </source>
</reference>
<dbReference type="OrthoDB" id="9815286at2"/>
<protein>
    <submittedName>
        <fullName evidence="10">Phage shock protein PspC</fullName>
    </submittedName>
    <submittedName>
        <fullName evidence="9">PspC domain-containing protein</fullName>
    </submittedName>
</protein>
<dbReference type="RefSeq" id="WP_010497943.1">
    <property type="nucleotide sequence ID" value="NZ_CP113926.1"/>
</dbReference>
<evidence type="ECO:0000313" key="9">
    <source>
        <dbReference type="EMBL" id="HJE96752.1"/>
    </source>
</evidence>
<dbReference type="EMBL" id="LT630287">
    <property type="protein sequence ID" value="SFV40253.1"/>
    <property type="molecule type" value="Genomic_DNA"/>
</dbReference>
<evidence type="ECO:0000313" key="13">
    <source>
        <dbReference type="Proteomes" id="UP000190935"/>
    </source>
</evidence>
<evidence type="ECO:0000256" key="6">
    <source>
        <dbReference type="SAM" id="MobiDB-lite"/>
    </source>
</evidence>
<evidence type="ECO:0000313" key="11">
    <source>
        <dbReference type="EMBL" id="SFV40253.1"/>
    </source>
</evidence>
<dbReference type="EMBL" id="DYXG01000034">
    <property type="protein sequence ID" value="HJE96752.1"/>
    <property type="molecule type" value="Genomic_DNA"/>
</dbReference>
<dbReference type="GO" id="GO:0005886">
    <property type="term" value="C:plasma membrane"/>
    <property type="evidence" value="ECO:0007669"/>
    <property type="project" value="UniProtKB-SubCell"/>
</dbReference>
<evidence type="ECO:0000256" key="3">
    <source>
        <dbReference type="ARBA" id="ARBA00022692"/>
    </source>
</evidence>
<evidence type="ECO:0000256" key="2">
    <source>
        <dbReference type="ARBA" id="ARBA00022475"/>
    </source>
</evidence>
<reference evidence="9" key="5">
    <citation type="submission" date="2021-09" db="EMBL/GenBank/DDBJ databases">
        <authorList>
            <person name="Gilroy R."/>
        </authorList>
    </citation>
    <scope>NUCLEOTIDE SEQUENCE</scope>
    <source>
        <strain evidence="9">CHK174-6876</strain>
    </source>
</reference>
<reference evidence="13" key="2">
    <citation type="submission" date="2016-11" db="EMBL/GenBank/DDBJ databases">
        <authorList>
            <person name="Papadimitriou K."/>
        </authorList>
    </citation>
    <scope>NUCLEOTIDE SEQUENCE [LARGE SCALE GENOMIC DNA]</scope>
    <source>
        <strain evidence="13">ACA-DC 1533</strain>
    </source>
</reference>
<evidence type="ECO:0000256" key="1">
    <source>
        <dbReference type="ARBA" id="ARBA00004162"/>
    </source>
</evidence>
<reference evidence="10 12" key="1">
    <citation type="journal article" date="2015" name="Genome Announc.">
        <title>Expanding the biotechnology potential of lactobacilli through comparative genomics of 213 strains and associated genera.</title>
        <authorList>
            <person name="Sun Z."/>
            <person name="Harris H.M."/>
            <person name="McCann A."/>
            <person name="Guo C."/>
            <person name="Argimon S."/>
            <person name="Zhang W."/>
            <person name="Yang X."/>
            <person name="Jeffery I.B."/>
            <person name="Cooney J.C."/>
            <person name="Kagawa T.F."/>
            <person name="Liu W."/>
            <person name="Song Y."/>
            <person name="Salvetti E."/>
            <person name="Wrobel A."/>
            <person name="Rasinkangas P."/>
            <person name="Parkhill J."/>
            <person name="Rea M.C."/>
            <person name="O'Sullivan O."/>
            <person name="Ritari J."/>
            <person name="Douillard F.P."/>
            <person name="Paul Ross R."/>
            <person name="Yang R."/>
            <person name="Briner A.E."/>
            <person name="Felis G.E."/>
            <person name="de Vos W.M."/>
            <person name="Barrangou R."/>
            <person name="Klaenhammer T.R."/>
            <person name="Caufield P.W."/>
            <person name="Cui Y."/>
            <person name="Zhang H."/>
            <person name="O'Toole P.W."/>
        </authorList>
    </citation>
    <scope>NUCLEOTIDE SEQUENCE [LARGE SCALE GENOMIC DNA]</scope>
    <source>
        <strain evidence="10 12">DSM 15353</strain>
    </source>
</reference>
<keyword evidence="2" id="KW-1003">Cell membrane</keyword>
<evidence type="ECO:0000256" key="7">
    <source>
        <dbReference type="SAM" id="Phobius"/>
    </source>
</evidence>
<feature type="region of interest" description="Disordered" evidence="6">
    <location>
        <begin position="84"/>
        <end position="111"/>
    </location>
</feature>
<proteinExistence type="predicted"/>
<dbReference type="InterPro" id="IPR007168">
    <property type="entry name" value="Phageshock_PspC_N"/>
</dbReference>
<keyword evidence="5 7" id="KW-0472">Membrane</keyword>
<feature type="transmembrane region" description="Helical" evidence="7">
    <location>
        <begin position="36"/>
        <end position="64"/>
    </location>
</feature>
<dbReference type="KEGG" id="laca:LAC1533_0833"/>
<evidence type="ECO:0000256" key="5">
    <source>
        <dbReference type="ARBA" id="ARBA00023136"/>
    </source>
</evidence>
<comment type="subcellular location">
    <subcellularLocation>
        <location evidence="1">Cell membrane</location>
        <topology evidence="1">Single-pass membrane protein</topology>
    </subcellularLocation>
</comment>
<dbReference type="Proteomes" id="UP000707535">
    <property type="component" value="Unassembled WGS sequence"/>
</dbReference>
<dbReference type="GeneID" id="95348911"/>
<keyword evidence="4 7" id="KW-1133">Transmembrane helix</keyword>
<dbReference type="PANTHER" id="PTHR33885:SF3">
    <property type="entry name" value="PHAGE SHOCK PROTEIN C"/>
    <property type="match status" value="1"/>
</dbReference>
<dbReference type="Proteomes" id="UP000051491">
    <property type="component" value="Unassembled WGS sequence"/>
</dbReference>
<organism evidence="10 12">
    <name type="scientific">Ligilactobacillus acidipiscis</name>
    <dbReference type="NCBI Taxonomy" id="89059"/>
    <lineage>
        <taxon>Bacteria</taxon>
        <taxon>Bacillati</taxon>
        <taxon>Bacillota</taxon>
        <taxon>Bacilli</taxon>
        <taxon>Lactobacillales</taxon>
        <taxon>Lactobacillaceae</taxon>
        <taxon>Ligilactobacillus</taxon>
    </lineage>
</organism>
<dbReference type="STRING" id="89059.LAC1533_0833"/>